<keyword evidence="2 11" id="KW-0808">Transferase</keyword>
<keyword evidence="6" id="KW-0564">Palmitate</keyword>
<feature type="transmembrane region" description="Helical" evidence="11">
    <location>
        <begin position="70"/>
        <end position="89"/>
    </location>
</feature>
<dbReference type="EMBL" id="WUBL01000022">
    <property type="protein sequence ID" value="KAF2970544.1"/>
    <property type="molecule type" value="Genomic_DNA"/>
</dbReference>
<evidence type="ECO:0000256" key="10">
    <source>
        <dbReference type="ARBA" id="ARBA00048048"/>
    </source>
</evidence>
<dbReference type="InParanoid" id="A0A7C8IY23"/>
<feature type="domain" description="Palmitoyltransferase DHHC" evidence="13">
    <location>
        <begin position="163"/>
        <end position="279"/>
    </location>
</feature>
<dbReference type="PANTHER" id="PTHR22883">
    <property type="entry name" value="ZINC FINGER DHHC DOMAIN CONTAINING PROTEIN"/>
    <property type="match status" value="1"/>
</dbReference>
<dbReference type="GO" id="GO:0019706">
    <property type="term" value="F:protein-cysteine S-palmitoyltransferase activity"/>
    <property type="evidence" value="ECO:0007669"/>
    <property type="project" value="UniProtKB-EC"/>
</dbReference>
<keyword evidence="3 11" id="KW-0812">Transmembrane</keyword>
<feature type="transmembrane region" description="Helical" evidence="11">
    <location>
        <begin position="209"/>
        <end position="232"/>
    </location>
</feature>
<keyword evidence="7" id="KW-0449">Lipoprotein</keyword>
<feature type="transmembrane region" description="Helical" evidence="11">
    <location>
        <begin position="20"/>
        <end position="43"/>
    </location>
</feature>
<evidence type="ECO:0000256" key="2">
    <source>
        <dbReference type="ARBA" id="ARBA00022679"/>
    </source>
</evidence>
<comment type="caution">
    <text evidence="14">The sequence shown here is derived from an EMBL/GenBank/DDBJ whole genome shotgun (WGS) entry which is preliminary data.</text>
</comment>
<dbReference type="OrthoDB" id="331948at2759"/>
<proteinExistence type="inferred from homology"/>
<dbReference type="InterPro" id="IPR001594">
    <property type="entry name" value="Palmitoyltrfase_DHHC"/>
</dbReference>
<evidence type="ECO:0000313" key="14">
    <source>
        <dbReference type="EMBL" id="KAF2970544.1"/>
    </source>
</evidence>
<dbReference type="EC" id="2.3.1.225" evidence="11"/>
<dbReference type="GO" id="GO:0005794">
    <property type="term" value="C:Golgi apparatus"/>
    <property type="evidence" value="ECO:0007669"/>
    <property type="project" value="TreeGrafter"/>
</dbReference>
<evidence type="ECO:0000256" key="6">
    <source>
        <dbReference type="ARBA" id="ARBA00023139"/>
    </source>
</evidence>
<evidence type="ECO:0000256" key="4">
    <source>
        <dbReference type="ARBA" id="ARBA00022989"/>
    </source>
</evidence>
<evidence type="ECO:0000256" key="12">
    <source>
        <dbReference type="SAM" id="MobiDB-lite"/>
    </source>
</evidence>
<evidence type="ECO:0000256" key="5">
    <source>
        <dbReference type="ARBA" id="ARBA00023136"/>
    </source>
</evidence>
<dbReference type="Proteomes" id="UP000481858">
    <property type="component" value="Unassembled WGS sequence"/>
</dbReference>
<dbReference type="PANTHER" id="PTHR22883:SF23">
    <property type="entry name" value="PALMITOYLTRANSFERASE ZDHHC6"/>
    <property type="match status" value="1"/>
</dbReference>
<feature type="transmembrane region" description="Helical" evidence="11">
    <location>
        <begin position="244"/>
        <end position="265"/>
    </location>
</feature>
<keyword evidence="5 11" id="KW-0472">Membrane</keyword>
<sequence>MPAIESTRAATRWTTRIVPVFLTAAVVYATYVVVARICSKYIWPSLRGATPRDYGTLEYLLRSLNENGTAIALLVLYFIFLLLMIATYARTLYNANFNPGVTPLGPRAAHRQRAKDGKQMRQAYGAGDLEGRAYEAGPDNDIDSPGLESFYSRDVFVCETDGRPKWCSECCNWKQDRVHHSREIGRCVYRMDHYCPWAGGMIAEKSFKFFVQFTTYTTLYCAVVLGANAYALRRQVGQGASADAFFLAAIVIAAFFGLFAFSMTATSARYILQNMTNVDILSFRRKVYQLAVRVPRGTRSDRFGVIVYPLTKVESSPGGRKAEIGALKPNGHPSEEQADVLPASSRDDLATRTFAILGTGPGENPWDLGPWRNWQSIMGTNPLDWVLPIHHSPCANHESLESLYEMDHMLNQLRNRYGLPAGPPSDESTIMQMRDLRSQ</sequence>
<comment type="similarity">
    <text evidence="9">Belongs to the DHHC palmitoyltransferase family. PFA5 subfamily.</text>
</comment>
<comment type="catalytic activity">
    <reaction evidence="10 11">
        <text>L-cysteinyl-[protein] + hexadecanoyl-CoA = S-hexadecanoyl-L-cysteinyl-[protein] + CoA</text>
        <dbReference type="Rhea" id="RHEA:36683"/>
        <dbReference type="Rhea" id="RHEA-COMP:10131"/>
        <dbReference type="Rhea" id="RHEA-COMP:11032"/>
        <dbReference type="ChEBI" id="CHEBI:29950"/>
        <dbReference type="ChEBI" id="CHEBI:57287"/>
        <dbReference type="ChEBI" id="CHEBI:57379"/>
        <dbReference type="ChEBI" id="CHEBI:74151"/>
        <dbReference type="EC" id="2.3.1.225"/>
    </reaction>
</comment>
<evidence type="ECO:0000256" key="11">
    <source>
        <dbReference type="RuleBase" id="RU079119"/>
    </source>
</evidence>
<comment type="domain">
    <text evidence="11">The DHHC domain is required for palmitoyltransferase activity.</text>
</comment>
<gene>
    <name evidence="14" type="ORF">GQX73_g3038</name>
</gene>
<dbReference type="Pfam" id="PF01529">
    <property type="entry name" value="DHHC"/>
    <property type="match status" value="1"/>
</dbReference>
<evidence type="ECO:0000256" key="8">
    <source>
        <dbReference type="ARBA" id="ARBA00023315"/>
    </source>
</evidence>
<keyword evidence="4 11" id="KW-1133">Transmembrane helix</keyword>
<keyword evidence="8 11" id="KW-0012">Acyltransferase</keyword>
<evidence type="ECO:0000256" key="7">
    <source>
        <dbReference type="ARBA" id="ARBA00023288"/>
    </source>
</evidence>
<dbReference type="GO" id="GO:0006612">
    <property type="term" value="P:protein targeting to membrane"/>
    <property type="evidence" value="ECO:0007669"/>
    <property type="project" value="TreeGrafter"/>
</dbReference>
<keyword evidence="15" id="KW-1185">Reference proteome</keyword>
<dbReference type="GO" id="GO:0016020">
    <property type="term" value="C:membrane"/>
    <property type="evidence" value="ECO:0007669"/>
    <property type="project" value="UniProtKB-SubCell"/>
</dbReference>
<organism evidence="14 15">
    <name type="scientific">Xylaria multiplex</name>
    <dbReference type="NCBI Taxonomy" id="323545"/>
    <lineage>
        <taxon>Eukaryota</taxon>
        <taxon>Fungi</taxon>
        <taxon>Dikarya</taxon>
        <taxon>Ascomycota</taxon>
        <taxon>Pezizomycotina</taxon>
        <taxon>Sordariomycetes</taxon>
        <taxon>Xylariomycetidae</taxon>
        <taxon>Xylariales</taxon>
        <taxon>Xylariaceae</taxon>
        <taxon>Xylaria</taxon>
    </lineage>
</organism>
<reference evidence="14 15" key="1">
    <citation type="submission" date="2019-12" db="EMBL/GenBank/DDBJ databases">
        <title>Draft genome sequence of the ascomycete Xylaria multiplex DSM 110363.</title>
        <authorList>
            <person name="Buettner E."/>
            <person name="Kellner H."/>
        </authorList>
    </citation>
    <scope>NUCLEOTIDE SEQUENCE [LARGE SCALE GENOMIC DNA]</scope>
    <source>
        <strain evidence="14 15">DSM 110363</strain>
    </source>
</reference>
<name>A0A7C8IY23_9PEZI</name>
<evidence type="ECO:0000256" key="9">
    <source>
        <dbReference type="ARBA" id="ARBA00038298"/>
    </source>
</evidence>
<dbReference type="GO" id="GO:0005783">
    <property type="term" value="C:endoplasmic reticulum"/>
    <property type="evidence" value="ECO:0007669"/>
    <property type="project" value="TreeGrafter"/>
</dbReference>
<feature type="region of interest" description="Disordered" evidence="12">
    <location>
        <begin position="417"/>
        <end position="439"/>
    </location>
</feature>
<dbReference type="PROSITE" id="PS50216">
    <property type="entry name" value="DHHC"/>
    <property type="match status" value="1"/>
</dbReference>
<evidence type="ECO:0000256" key="3">
    <source>
        <dbReference type="ARBA" id="ARBA00022692"/>
    </source>
</evidence>
<dbReference type="InterPro" id="IPR039859">
    <property type="entry name" value="PFA4/ZDH16/20/ERF2-like"/>
</dbReference>
<accession>A0A7C8IY23</accession>
<evidence type="ECO:0000256" key="1">
    <source>
        <dbReference type="ARBA" id="ARBA00004141"/>
    </source>
</evidence>
<dbReference type="AlphaFoldDB" id="A0A7C8IY23"/>
<evidence type="ECO:0000259" key="13">
    <source>
        <dbReference type="Pfam" id="PF01529"/>
    </source>
</evidence>
<dbReference type="FunCoup" id="A0A7C8IY23">
    <property type="interactions" value="411"/>
</dbReference>
<comment type="subcellular location">
    <subcellularLocation>
        <location evidence="1">Membrane</location>
        <topology evidence="1">Multi-pass membrane protein</topology>
    </subcellularLocation>
</comment>
<evidence type="ECO:0000313" key="15">
    <source>
        <dbReference type="Proteomes" id="UP000481858"/>
    </source>
</evidence>
<protein>
    <recommendedName>
        <fullName evidence="11">Palmitoyltransferase</fullName>
        <ecNumber evidence="11">2.3.1.225</ecNumber>
    </recommendedName>
</protein>